<dbReference type="RefSeq" id="WP_103872329.1">
    <property type="nucleotide sequence ID" value="NZ_FNUY01000003.1"/>
</dbReference>
<gene>
    <name evidence="1" type="ORF">SAMN04488115_103529</name>
</gene>
<accession>A0A1H5Y562</accession>
<dbReference type="EMBL" id="FNUY01000003">
    <property type="protein sequence ID" value="SEG18837.1"/>
    <property type="molecule type" value="Genomic_DNA"/>
</dbReference>
<dbReference type="AlphaFoldDB" id="A0A1H5Y562"/>
<reference evidence="1 2" key="1">
    <citation type="submission" date="2016-10" db="EMBL/GenBank/DDBJ databases">
        <authorList>
            <person name="de Groot N.N."/>
        </authorList>
    </citation>
    <scope>NUCLEOTIDE SEQUENCE [LARGE SCALE GENOMIC DNA]</scope>
    <source>
        <strain evidence="1 2">DSM 26656</strain>
    </source>
</reference>
<evidence type="ECO:0000313" key="2">
    <source>
        <dbReference type="Proteomes" id="UP000236743"/>
    </source>
</evidence>
<keyword evidence="2" id="KW-1185">Reference proteome</keyword>
<sequence length="97" mass="10644">MRAPSWRVLGWGALLAAAIAWAAFAVLFQAGADRGGGSCASQIWRNPVTGRDELRGIVTDTCRASFGRREVQLIVRLERRFIMAALRWSDGKQVQAA</sequence>
<name>A0A1H5Y562_9HYPH</name>
<proteinExistence type="predicted"/>
<protein>
    <submittedName>
        <fullName evidence="1">Uncharacterized protein</fullName>
    </submittedName>
</protein>
<organism evidence="1 2">
    <name type="scientific">Bosea lathyri</name>
    <dbReference type="NCBI Taxonomy" id="1036778"/>
    <lineage>
        <taxon>Bacteria</taxon>
        <taxon>Pseudomonadati</taxon>
        <taxon>Pseudomonadota</taxon>
        <taxon>Alphaproteobacteria</taxon>
        <taxon>Hyphomicrobiales</taxon>
        <taxon>Boseaceae</taxon>
        <taxon>Bosea</taxon>
    </lineage>
</organism>
<evidence type="ECO:0000313" key="1">
    <source>
        <dbReference type="EMBL" id="SEG18837.1"/>
    </source>
</evidence>
<dbReference type="Proteomes" id="UP000236743">
    <property type="component" value="Unassembled WGS sequence"/>
</dbReference>